<evidence type="ECO:0000256" key="8">
    <source>
        <dbReference type="ARBA" id="ARBA00022801"/>
    </source>
</evidence>
<feature type="transmembrane region" description="Helical" evidence="13">
    <location>
        <begin position="170"/>
        <end position="189"/>
    </location>
</feature>
<dbReference type="GO" id="GO:0005886">
    <property type="term" value="C:plasma membrane"/>
    <property type="evidence" value="ECO:0007669"/>
    <property type="project" value="UniProtKB-SubCell"/>
</dbReference>
<comment type="subcellular location">
    <subcellularLocation>
        <location evidence="2">Cell membrane</location>
        <topology evidence="2">Multi-pass membrane protein</topology>
    </subcellularLocation>
</comment>
<protein>
    <recommendedName>
        <fullName evidence="14">Peptidase M50 domain-containing protein</fullName>
    </recommendedName>
</protein>
<proteinExistence type="inferred from homology"/>
<evidence type="ECO:0000313" key="16">
    <source>
        <dbReference type="Proteomes" id="UP000178155"/>
    </source>
</evidence>
<evidence type="ECO:0000256" key="12">
    <source>
        <dbReference type="ARBA" id="ARBA00023136"/>
    </source>
</evidence>
<dbReference type="Proteomes" id="UP000178155">
    <property type="component" value="Unassembled WGS sequence"/>
</dbReference>
<evidence type="ECO:0000256" key="1">
    <source>
        <dbReference type="ARBA" id="ARBA00001947"/>
    </source>
</evidence>
<reference evidence="15 16" key="1">
    <citation type="journal article" date="2016" name="Nat. Commun.">
        <title>Thousands of microbial genomes shed light on interconnected biogeochemical processes in an aquifer system.</title>
        <authorList>
            <person name="Anantharaman K."/>
            <person name="Brown C.T."/>
            <person name="Hug L.A."/>
            <person name="Sharon I."/>
            <person name="Castelle C.J."/>
            <person name="Probst A.J."/>
            <person name="Thomas B.C."/>
            <person name="Singh A."/>
            <person name="Wilkins M.J."/>
            <person name="Karaoz U."/>
            <person name="Brodie E.L."/>
            <person name="Williams K.H."/>
            <person name="Hubbard S.S."/>
            <person name="Banfield J.F."/>
        </authorList>
    </citation>
    <scope>NUCLEOTIDE SEQUENCE [LARGE SCALE GENOMIC DNA]</scope>
</reference>
<evidence type="ECO:0000256" key="4">
    <source>
        <dbReference type="ARBA" id="ARBA00022475"/>
    </source>
</evidence>
<evidence type="ECO:0000256" key="6">
    <source>
        <dbReference type="ARBA" id="ARBA00022692"/>
    </source>
</evidence>
<dbReference type="GO" id="GO:0006508">
    <property type="term" value="P:proteolysis"/>
    <property type="evidence" value="ECO:0007669"/>
    <property type="project" value="UniProtKB-KW"/>
</dbReference>
<evidence type="ECO:0000256" key="10">
    <source>
        <dbReference type="ARBA" id="ARBA00022989"/>
    </source>
</evidence>
<dbReference type="PANTHER" id="PTHR35864:SF1">
    <property type="entry name" value="ZINC METALLOPROTEASE YWHC-RELATED"/>
    <property type="match status" value="1"/>
</dbReference>
<sequence>MSIITIFTLVVFIYSVVIHEVAHGLAAQALGDNTARDLGRLSLNPFKHLDLFGSVILPVFLLLISGGGFAFGYAKPVPYNPNNLRDQKYGPIKVAMAGPASNILIALAFGLMLRFFSNLIGPGISDLFASIVFINLILAVFNLMPIPPLDGHWVLVTLLPARFDAFRSFLYRYGIFLFVFFILFIYPIIYPVIPWLMKLIVGA</sequence>
<keyword evidence="8" id="KW-0378">Hydrolase</keyword>
<keyword evidence="5" id="KW-0645">Protease</keyword>
<evidence type="ECO:0000256" key="13">
    <source>
        <dbReference type="SAM" id="Phobius"/>
    </source>
</evidence>
<feature type="transmembrane region" description="Helical" evidence="13">
    <location>
        <begin position="128"/>
        <end position="149"/>
    </location>
</feature>
<evidence type="ECO:0000256" key="2">
    <source>
        <dbReference type="ARBA" id="ARBA00004651"/>
    </source>
</evidence>
<dbReference type="GO" id="GO:0008237">
    <property type="term" value="F:metallopeptidase activity"/>
    <property type="evidence" value="ECO:0007669"/>
    <property type="project" value="UniProtKB-KW"/>
</dbReference>
<evidence type="ECO:0000256" key="7">
    <source>
        <dbReference type="ARBA" id="ARBA00022723"/>
    </source>
</evidence>
<feature type="transmembrane region" description="Helical" evidence="13">
    <location>
        <begin position="55"/>
        <end position="74"/>
    </location>
</feature>
<name>A0A1F8HBJ4_9BACT</name>
<evidence type="ECO:0000256" key="11">
    <source>
        <dbReference type="ARBA" id="ARBA00023049"/>
    </source>
</evidence>
<keyword evidence="4" id="KW-1003">Cell membrane</keyword>
<evidence type="ECO:0000256" key="5">
    <source>
        <dbReference type="ARBA" id="ARBA00022670"/>
    </source>
</evidence>
<evidence type="ECO:0000256" key="3">
    <source>
        <dbReference type="ARBA" id="ARBA00007931"/>
    </source>
</evidence>
<dbReference type="Pfam" id="PF02163">
    <property type="entry name" value="Peptidase_M50"/>
    <property type="match status" value="1"/>
</dbReference>
<evidence type="ECO:0000259" key="14">
    <source>
        <dbReference type="Pfam" id="PF02163"/>
    </source>
</evidence>
<keyword evidence="6 13" id="KW-0812">Transmembrane</keyword>
<accession>A0A1F8HBJ4</accession>
<comment type="similarity">
    <text evidence="3">Belongs to the peptidase M50B family.</text>
</comment>
<dbReference type="InterPro" id="IPR008915">
    <property type="entry name" value="Peptidase_M50"/>
</dbReference>
<organism evidence="15 16">
    <name type="scientific">Candidatus Yanofskybacteria bacterium RIFCSPLOWO2_02_FULL_47_9b</name>
    <dbReference type="NCBI Taxonomy" id="1802708"/>
    <lineage>
        <taxon>Bacteria</taxon>
        <taxon>Candidatus Yanofskyibacteriota</taxon>
    </lineage>
</organism>
<keyword evidence="11" id="KW-0482">Metalloprotease</keyword>
<comment type="caution">
    <text evidence="15">The sequence shown here is derived from an EMBL/GenBank/DDBJ whole genome shotgun (WGS) entry which is preliminary data.</text>
</comment>
<keyword evidence="7" id="KW-0479">Metal-binding</keyword>
<feature type="domain" description="Peptidase M50" evidence="14">
    <location>
        <begin position="120"/>
        <end position="179"/>
    </location>
</feature>
<gene>
    <name evidence="15" type="ORF">A3I39_01860</name>
</gene>
<dbReference type="GO" id="GO:0046872">
    <property type="term" value="F:metal ion binding"/>
    <property type="evidence" value="ECO:0007669"/>
    <property type="project" value="UniProtKB-KW"/>
</dbReference>
<dbReference type="CDD" id="cd06158">
    <property type="entry name" value="S2P-M50_like_1"/>
    <property type="match status" value="1"/>
</dbReference>
<dbReference type="PANTHER" id="PTHR35864">
    <property type="entry name" value="ZINC METALLOPROTEASE MJ0611-RELATED"/>
    <property type="match status" value="1"/>
</dbReference>
<dbReference type="EMBL" id="MGKW01000014">
    <property type="protein sequence ID" value="OGN34319.1"/>
    <property type="molecule type" value="Genomic_DNA"/>
</dbReference>
<evidence type="ECO:0000313" key="15">
    <source>
        <dbReference type="EMBL" id="OGN34319.1"/>
    </source>
</evidence>
<keyword evidence="9" id="KW-0862">Zinc</keyword>
<evidence type="ECO:0000256" key="9">
    <source>
        <dbReference type="ARBA" id="ARBA00022833"/>
    </source>
</evidence>
<keyword evidence="12 13" id="KW-0472">Membrane</keyword>
<keyword evidence="10 13" id="KW-1133">Transmembrane helix</keyword>
<dbReference type="InterPro" id="IPR052348">
    <property type="entry name" value="Metallopeptidase_M50B"/>
</dbReference>
<comment type="cofactor">
    <cofactor evidence="1">
        <name>Zn(2+)</name>
        <dbReference type="ChEBI" id="CHEBI:29105"/>
    </cofactor>
</comment>
<feature type="transmembrane region" description="Helical" evidence="13">
    <location>
        <begin position="94"/>
        <end position="116"/>
    </location>
</feature>
<dbReference type="AlphaFoldDB" id="A0A1F8HBJ4"/>
<dbReference type="InterPro" id="IPR044537">
    <property type="entry name" value="Rip2-like"/>
</dbReference>